<dbReference type="PRINTS" id="PR01282">
    <property type="entry name" value="COUPTNFACTOR"/>
</dbReference>
<evidence type="ECO:0000313" key="5">
    <source>
        <dbReference type="Proteomes" id="UP000499080"/>
    </source>
</evidence>
<dbReference type="InterPro" id="IPR035500">
    <property type="entry name" value="NHR-like_dom_sf"/>
</dbReference>
<dbReference type="SUPFAM" id="SSF48508">
    <property type="entry name" value="Nuclear receptor ligand-binding domain"/>
    <property type="match status" value="1"/>
</dbReference>
<dbReference type="Proteomes" id="UP000499080">
    <property type="component" value="Unassembled WGS sequence"/>
</dbReference>
<dbReference type="OrthoDB" id="5873264at2759"/>
<reference evidence="4 5" key="1">
    <citation type="journal article" date="2019" name="Sci. Rep.">
        <title>Orb-weaving spider Araneus ventricosus genome elucidates the spidroin gene catalogue.</title>
        <authorList>
            <person name="Kono N."/>
            <person name="Nakamura H."/>
            <person name="Ohtoshi R."/>
            <person name="Moran D.A.P."/>
            <person name="Shinohara A."/>
            <person name="Yoshida Y."/>
            <person name="Fujiwara M."/>
            <person name="Mori M."/>
            <person name="Tomita M."/>
            <person name="Arakawa K."/>
        </authorList>
    </citation>
    <scope>NUCLEOTIDE SEQUENCE [LARGE SCALE GENOMIC DNA]</scope>
</reference>
<keyword evidence="5" id="KW-1185">Reference proteome</keyword>
<evidence type="ECO:0000256" key="3">
    <source>
        <dbReference type="ARBA" id="ARBA00023170"/>
    </source>
</evidence>
<dbReference type="EMBL" id="BGPR01048933">
    <property type="protein sequence ID" value="GBO25924.1"/>
    <property type="molecule type" value="Genomic_DNA"/>
</dbReference>
<evidence type="ECO:0000256" key="2">
    <source>
        <dbReference type="ARBA" id="ARBA00023163"/>
    </source>
</evidence>
<proteinExistence type="predicted"/>
<comment type="caution">
    <text evidence="4">The sequence shown here is derived from an EMBL/GenBank/DDBJ whole genome shotgun (WGS) entry which is preliminary data.</text>
</comment>
<evidence type="ECO:0000256" key="1">
    <source>
        <dbReference type="ARBA" id="ARBA00023015"/>
    </source>
</evidence>
<evidence type="ECO:0000313" key="4">
    <source>
        <dbReference type="EMBL" id="GBO25924.1"/>
    </source>
</evidence>
<gene>
    <name evidence="4" type="ORF">AVEN_26404_1</name>
</gene>
<name>A0A4Y2VP52_ARAVE</name>
<keyword evidence="1" id="KW-0805">Transcription regulation</keyword>
<accession>A0A4Y2VP52</accession>
<protein>
    <submittedName>
        <fullName evidence="4">Uncharacterized protein</fullName>
    </submittedName>
</protein>
<dbReference type="Gene3D" id="1.10.565.10">
    <property type="entry name" value="Retinoid X Receptor"/>
    <property type="match status" value="1"/>
</dbReference>
<dbReference type="AlphaFoldDB" id="A0A4Y2VP52"/>
<keyword evidence="2" id="KW-0804">Transcription</keyword>
<sequence length="136" mass="15804">MLVDCQFVKAHIEGNQCALEYCRTRYYQPTRFGKLLLRLPSLRTVSSQVMEQYFSSDWWARHPWETLIRDMLLVVALSVAYMPLQAQAKLPSTGPQFSVAWMRHWLVVLPVPPLGKRKASLFHSRSHRSRVEGQCS</sequence>
<keyword evidence="3" id="KW-0675">Receptor</keyword>
<organism evidence="4 5">
    <name type="scientific">Araneus ventricosus</name>
    <name type="common">Orbweaver spider</name>
    <name type="synonym">Epeira ventricosa</name>
    <dbReference type="NCBI Taxonomy" id="182803"/>
    <lineage>
        <taxon>Eukaryota</taxon>
        <taxon>Metazoa</taxon>
        <taxon>Ecdysozoa</taxon>
        <taxon>Arthropoda</taxon>
        <taxon>Chelicerata</taxon>
        <taxon>Arachnida</taxon>
        <taxon>Araneae</taxon>
        <taxon>Araneomorphae</taxon>
        <taxon>Entelegynae</taxon>
        <taxon>Araneoidea</taxon>
        <taxon>Araneidae</taxon>
        <taxon>Araneus</taxon>
    </lineage>
</organism>